<dbReference type="PRINTS" id="PR00368">
    <property type="entry name" value="FADPNR"/>
</dbReference>
<comment type="subunit">
    <text evidence="2">Interacts with COX5B; this interaction may contribute to localize PYROXD2 to the inner face of the inner mitochondrial membrane.</text>
</comment>
<dbReference type="EMBL" id="BAAAKW010000035">
    <property type="protein sequence ID" value="GAA1222833.1"/>
    <property type="molecule type" value="Genomic_DNA"/>
</dbReference>
<dbReference type="Gene3D" id="3.50.50.60">
    <property type="entry name" value="FAD/NAD(P)-binding domain"/>
    <property type="match status" value="2"/>
</dbReference>
<evidence type="ECO:0000256" key="3">
    <source>
        <dbReference type="ARBA" id="ARBA00040298"/>
    </source>
</evidence>
<dbReference type="RefSeq" id="WP_343925994.1">
    <property type="nucleotide sequence ID" value="NZ_BAAAKW010000035.1"/>
</dbReference>
<comment type="function">
    <text evidence="1">Probable oxidoreductase that may play a role as regulator of mitochondrial function.</text>
</comment>
<sequence length="487" mass="51780">MSVPDAYVVGSGPNGLAAAVTLARAGLSVSVVEANDQWGGGLRSSELTLPGFLHDEFAAVHPMALASPFFQAWKLSERVDFVVPETSYGHPLPGGAVYAHRDLEATVAGLGDNRGSGRTWRELFGPLIERIDDLAELTLGPLWRLPSDPGLAARLGYTTMNLAETFWRNTLRDPRARALLAGVSAHAVGRMPSLAVVGAGTVLASHAHARGWGIPVGGSQQIAEALVTDIIAHGGSIELGHNVTSLNELADARVVLLDVTPGALLQIAGDRLPAQYRRDLARFRHGNAAARVDYALDGPVPWTEPQLRNPAALHLGGTWNQIRNSEREVSRGKHPENPYVLLSQPTVHDSSRAPAGRHIVWAYTHVPAGSRRNPTEKITAAIERLAPGFRDRILQSSGRSAMDLNSSNANLVGGDITGGAMTLQQLVARPVVSADPWRTPARGIYLCSASTSPGPGVHGMAGWHAARSALRHEFGLDDPLTSASESK</sequence>
<accession>A0ABN1VU44</accession>
<dbReference type="SUPFAM" id="SSF51905">
    <property type="entry name" value="FAD/NAD(P)-binding domain"/>
    <property type="match status" value="1"/>
</dbReference>
<feature type="domain" description="Amine oxidase" evidence="4">
    <location>
        <begin position="15"/>
        <end position="260"/>
    </location>
</feature>
<evidence type="ECO:0000313" key="6">
    <source>
        <dbReference type="Proteomes" id="UP001500943"/>
    </source>
</evidence>
<evidence type="ECO:0000313" key="5">
    <source>
        <dbReference type="EMBL" id="GAA1222833.1"/>
    </source>
</evidence>
<dbReference type="PANTHER" id="PTHR10668">
    <property type="entry name" value="PHYTOENE DEHYDROGENASE"/>
    <property type="match status" value="1"/>
</dbReference>
<evidence type="ECO:0000256" key="1">
    <source>
        <dbReference type="ARBA" id="ARBA00037217"/>
    </source>
</evidence>
<dbReference type="InterPro" id="IPR002937">
    <property type="entry name" value="Amino_oxidase"/>
</dbReference>
<dbReference type="InterPro" id="IPR036188">
    <property type="entry name" value="FAD/NAD-bd_sf"/>
</dbReference>
<comment type="caution">
    <text evidence="5">The sequence shown here is derived from an EMBL/GenBank/DDBJ whole genome shotgun (WGS) entry which is preliminary data.</text>
</comment>
<evidence type="ECO:0000256" key="2">
    <source>
        <dbReference type="ARBA" id="ARBA00038825"/>
    </source>
</evidence>
<keyword evidence="6" id="KW-1185">Reference proteome</keyword>
<proteinExistence type="predicted"/>
<name>A0ABN1VU44_9MICO</name>
<dbReference type="PANTHER" id="PTHR10668:SF105">
    <property type="entry name" value="DEHYDROGENASE-RELATED"/>
    <property type="match status" value="1"/>
</dbReference>
<protein>
    <recommendedName>
        <fullName evidence="3">Pyridine nucleotide-disulfide oxidoreductase domain-containing protein 2</fullName>
    </recommendedName>
</protein>
<gene>
    <name evidence="5" type="ORF">GCM10009655_23020</name>
</gene>
<evidence type="ECO:0000259" key="4">
    <source>
        <dbReference type="Pfam" id="PF01593"/>
    </source>
</evidence>
<dbReference type="Proteomes" id="UP001500943">
    <property type="component" value="Unassembled WGS sequence"/>
</dbReference>
<organism evidence="5 6">
    <name type="scientific">Rhodoglobus aureus</name>
    <dbReference type="NCBI Taxonomy" id="191497"/>
    <lineage>
        <taxon>Bacteria</taxon>
        <taxon>Bacillati</taxon>
        <taxon>Actinomycetota</taxon>
        <taxon>Actinomycetes</taxon>
        <taxon>Micrococcales</taxon>
        <taxon>Microbacteriaceae</taxon>
        <taxon>Rhodoglobus</taxon>
    </lineage>
</organism>
<dbReference type="Pfam" id="PF01593">
    <property type="entry name" value="Amino_oxidase"/>
    <property type="match status" value="1"/>
</dbReference>
<reference evidence="5 6" key="1">
    <citation type="journal article" date="2019" name="Int. J. Syst. Evol. Microbiol.">
        <title>The Global Catalogue of Microorganisms (GCM) 10K type strain sequencing project: providing services to taxonomists for standard genome sequencing and annotation.</title>
        <authorList>
            <consortium name="The Broad Institute Genomics Platform"/>
            <consortium name="The Broad Institute Genome Sequencing Center for Infectious Disease"/>
            <person name="Wu L."/>
            <person name="Ma J."/>
        </authorList>
    </citation>
    <scope>NUCLEOTIDE SEQUENCE [LARGE SCALE GENOMIC DNA]</scope>
    <source>
        <strain evidence="5 6">JCM 12762</strain>
    </source>
</reference>